<dbReference type="InterPro" id="IPR042100">
    <property type="entry name" value="Bug_dom1"/>
</dbReference>
<reference evidence="3" key="1">
    <citation type="journal article" date="2019" name="Int. J. Syst. Evol. Microbiol.">
        <title>The Global Catalogue of Microorganisms (GCM) 10K type strain sequencing project: providing services to taxonomists for standard genome sequencing and annotation.</title>
        <authorList>
            <consortium name="The Broad Institute Genomics Platform"/>
            <consortium name="The Broad Institute Genome Sequencing Center for Infectious Disease"/>
            <person name="Wu L."/>
            <person name="Ma J."/>
        </authorList>
    </citation>
    <scope>NUCLEOTIDE SEQUENCE [LARGE SCALE GENOMIC DNA]</scope>
    <source>
        <strain evidence="3">KCTC 52094</strain>
    </source>
</reference>
<comment type="caution">
    <text evidence="2">The sequence shown here is derived from an EMBL/GenBank/DDBJ whole genome shotgun (WGS) entry which is preliminary data.</text>
</comment>
<keyword evidence="3" id="KW-1185">Reference proteome</keyword>
<dbReference type="SUPFAM" id="SSF53850">
    <property type="entry name" value="Periplasmic binding protein-like II"/>
    <property type="match status" value="1"/>
</dbReference>
<dbReference type="PIRSF" id="PIRSF017082">
    <property type="entry name" value="YflP"/>
    <property type="match status" value="1"/>
</dbReference>
<dbReference type="PANTHER" id="PTHR42928:SF5">
    <property type="entry name" value="BLR1237 PROTEIN"/>
    <property type="match status" value="1"/>
</dbReference>
<sequence>MRRDPETAKGPALALTRRATLALPFLASPARAQTAWPLKPVRIVVPYPPGGGLDTLARVLAERLTPRWGQTVTVENRPGGATIPGTDAVAKAVPDGSVLLMTSDASITANPHLHAQLPFDPMKDLVAVSYLLDVHQMVLIHPSVPAHDMAGLAVAARARPGALNYGSYGPGSQPHLLFEALKAREGLEIAQVVYRGLTPAVLATVTGEVQGTLAGVASAREFLTTGALRALAVGRHTRLPQLPEVPTLAEAGYPEIDPRTWFGLFAPKGTPEALLSRIQGDVAAALEEPMIRDRHLIPNGYTVQAATPEQSARMVAADFAAKAELVRISGARLD</sequence>
<evidence type="ECO:0000256" key="1">
    <source>
        <dbReference type="ARBA" id="ARBA00006987"/>
    </source>
</evidence>
<dbReference type="Gene3D" id="3.40.190.10">
    <property type="entry name" value="Periplasmic binding protein-like II"/>
    <property type="match status" value="1"/>
</dbReference>
<proteinExistence type="inferred from homology"/>
<dbReference type="EMBL" id="JBHRTN010000009">
    <property type="protein sequence ID" value="MFC3125483.1"/>
    <property type="molecule type" value="Genomic_DNA"/>
</dbReference>
<accession>A0ABV7G1Q7</accession>
<evidence type="ECO:0000313" key="2">
    <source>
        <dbReference type="EMBL" id="MFC3125483.1"/>
    </source>
</evidence>
<evidence type="ECO:0000313" key="3">
    <source>
        <dbReference type="Proteomes" id="UP001595593"/>
    </source>
</evidence>
<organism evidence="2 3">
    <name type="scientific">Teichococcus globiformis</name>
    <dbReference type="NCBI Taxonomy" id="2307229"/>
    <lineage>
        <taxon>Bacteria</taxon>
        <taxon>Pseudomonadati</taxon>
        <taxon>Pseudomonadota</taxon>
        <taxon>Alphaproteobacteria</taxon>
        <taxon>Acetobacterales</taxon>
        <taxon>Roseomonadaceae</taxon>
        <taxon>Roseomonas</taxon>
    </lineage>
</organism>
<protein>
    <submittedName>
        <fullName evidence="2">Bug family tripartite tricarboxylate transporter substrate binding protein</fullName>
    </submittedName>
</protein>
<dbReference type="Gene3D" id="3.40.190.150">
    <property type="entry name" value="Bordetella uptake gene, domain 1"/>
    <property type="match status" value="1"/>
</dbReference>
<dbReference type="Proteomes" id="UP001595593">
    <property type="component" value="Unassembled WGS sequence"/>
</dbReference>
<dbReference type="Pfam" id="PF03401">
    <property type="entry name" value="TctC"/>
    <property type="match status" value="1"/>
</dbReference>
<gene>
    <name evidence="2" type="ORF">ACFOD4_10455</name>
</gene>
<dbReference type="PANTHER" id="PTHR42928">
    <property type="entry name" value="TRICARBOXYLATE-BINDING PROTEIN"/>
    <property type="match status" value="1"/>
</dbReference>
<name>A0ABV7G1Q7_9PROT</name>
<dbReference type="RefSeq" id="WP_379596208.1">
    <property type="nucleotide sequence ID" value="NZ_JBHRTN010000009.1"/>
</dbReference>
<dbReference type="InterPro" id="IPR005064">
    <property type="entry name" value="BUG"/>
</dbReference>
<comment type="similarity">
    <text evidence="1">Belongs to the UPF0065 (bug) family.</text>
</comment>